<dbReference type="PANTHER" id="PTHR37038">
    <property type="entry name" value="TRANSCRIPTIONAL REGULATOR-RELATED"/>
    <property type="match status" value="1"/>
</dbReference>
<name>A0ABW4LYQ2_9BACI</name>
<dbReference type="SUPFAM" id="SSF48452">
    <property type="entry name" value="TPR-like"/>
    <property type="match status" value="1"/>
</dbReference>
<dbReference type="InterPro" id="IPR053163">
    <property type="entry name" value="HTH-type_regulator_Rgg"/>
</dbReference>
<dbReference type="InterPro" id="IPR011990">
    <property type="entry name" value="TPR-like_helical_dom_sf"/>
</dbReference>
<dbReference type="PANTHER" id="PTHR37038:SF14">
    <property type="entry name" value="TRANSCRIPTIONAL ACTIVATOR"/>
    <property type="match status" value="1"/>
</dbReference>
<evidence type="ECO:0000313" key="2">
    <source>
        <dbReference type="EMBL" id="MFD1739557.1"/>
    </source>
</evidence>
<dbReference type="RefSeq" id="WP_377930797.1">
    <property type="nucleotide sequence ID" value="NZ_JBHUEM010000055.1"/>
</dbReference>
<dbReference type="EMBL" id="JBHUEM010000055">
    <property type="protein sequence ID" value="MFD1739557.1"/>
    <property type="molecule type" value="Genomic_DNA"/>
</dbReference>
<comment type="caution">
    <text evidence="2">The sequence shown here is derived from an EMBL/GenBank/DDBJ whole genome shotgun (WGS) entry which is preliminary data.</text>
</comment>
<dbReference type="InterPro" id="IPR010982">
    <property type="entry name" value="Lambda_DNA-bd_dom_sf"/>
</dbReference>
<proteinExistence type="predicted"/>
<organism evidence="2 3">
    <name type="scientific">Bacillus salitolerans</name>
    <dbReference type="NCBI Taxonomy" id="1437434"/>
    <lineage>
        <taxon>Bacteria</taxon>
        <taxon>Bacillati</taxon>
        <taxon>Bacillota</taxon>
        <taxon>Bacilli</taxon>
        <taxon>Bacillales</taxon>
        <taxon>Bacillaceae</taxon>
        <taxon>Bacillus</taxon>
    </lineage>
</organism>
<dbReference type="InterPro" id="IPR001387">
    <property type="entry name" value="Cro/C1-type_HTH"/>
</dbReference>
<feature type="domain" description="HTH cro/C1-type" evidence="1">
    <location>
        <begin position="10"/>
        <end position="63"/>
    </location>
</feature>
<protein>
    <submittedName>
        <fullName evidence="2">Helix-turn-helix domain-containing protein</fullName>
    </submittedName>
</protein>
<dbReference type="InterPro" id="IPR041315">
    <property type="entry name" value="PlcR_TPR"/>
</dbReference>
<dbReference type="Pfam" id="PF01381">
    <property type="entry name" value="HTH_3"/>
    <property type="match status" value="1"/>
</dbReference>
<sequence>MDTILLGKEIKRLRKKHKISQKQLADGICTQPTISGVEAGKVYPSLDILYSISLRLKVNLDYFIKILLNETQHYIEETVNHIEHLMKNLDYQDAFDISSFELKQKSRNLGYRFDQLIKWTYIVTSYNLKKMDWEQCIIGLNNLIDQSHPLFGQDFEDMRIKNSIAIIYAEKKEYDKSLKEYNEILSFKDFLYHQPKFYIKVHYNISKLYFLKDYYSESLYHVKEGIKISLENEDMSSLGQLYFQQGLCFERLNYENDIKECYKKSYLFFKLLNRENFIQMVLDKKGQYLID</sequence>
<dbReference type="Pfam" id="PF18768">
    <property type="entry name" value="RNPP_C"/>
    <property type="match status" value="1"/>
</dbReference>
<dbReference type="CDD" id="cd00093">
    <property type="entry name" value="HTH_XRE"/>
    <property type="match status" value="1"/>
</dbReference>
<keyword evidence="3" id="KW-1185">Reference proteome</keyword>
<dbReference type="SUPFAM" id="SSF47413">
    <property type="entry name" value="lambda repressor-like DNA-binding domains"/>
    <property type="match status" value="1"/>
</dbReference>
<dbReference type="Proteomes" id="UP001597214">
    <property type="component" value="Unassembled WGS sequence"/>
</dbReference>
<dbReference type="Gene3D" id="1.25.40.10">
    <property type="entry name" value="Tetratricopeptide repeat domain"/>
    <property type="match status" value="1"/>
</dbReference>
<gene>
    <name evidence="2" type="ORF">ACFSCX_24040</name>
</gene>
<evidence type="ECO:0000259" key="1">
    <source>
        <dbReference type="PROSITE" id="PS50943"/>
    </source>
</evidence>
<evidence type="ECO:0000313" key="3">
    <source>
        <dbReference type="Proteomes" id="UP001597214"/>
    </source>
</evidence>
<dbReference type="PROSITE" id="PS50943">
    <property type="entry name" value="HTH_CROC1"/>
    <property type="match status" value="1"/>
</dbReference>
<dbReference type="SMART" id="SM00530">
    <property type="entry name" value="HTH_XRE"/>
    <property type="match status" value="1"/>
</dbReference>
<accession>A0ABW4LYQ2</accession>
<reference evidence="3" key="1">
    <citation type="journal article" date="2019" name="Int. J. Syst. Evol. Microbiol.">
        <title>The Global Catalogue of Microorganisms (GCM) 10K type strain sequencing project: providing services to taxonomists for standard genome sequencing and annotation.</title>
        <authorList>
            <consortium name="The Broad Institute Genomics Platform"/>
            <consortium name="The Broad Institute Genome Sequencing Center for Infectious Disease"/>
            <person name="Wu L."/>
            <person name="Ma J."/>
        </authorList>
    </citation>
    <scope>NUCLEOTIDE SEQUENCE [LARGE SCALE GENOMIC DNA]</scope>
    <source>
        <strain evidence="3">CCUG 49339</strain>
    </source>
</reference>